<gene>
    <name evidence="1" type="ORF">PROFUN_10606</name>
</gene>
<organism evidence="1 2">
    <name type="scientific">Planoprotostelium fungivorum</name>
    <dbReference type="NCBI Taxonomy" id="1890364"/>
    <lineage>
        <taxon>Eukaryota</taxon>
        <taxon>Amoebozoa</taxon>
        <taxon>Evosea</taxon>
        <taxon>Variosea</taxon>
        <taxon>Cavosteliida</taxon>
        <taxon>Cavosteliaceae</taxon>
        <taxon>Planoprotostelium</taxon>
    </lineage>
</organism>
<protein>
    <submittedName>
        <fullName evidence="1">Uncharacterized protein</fullName>
    </submittedName>
</protein>
<reference evidence="1 2" key="1">
    <citation type="journal article" date="2018" name="Genome Biol. Evol.">
        <title>Multiple Roots of Fruiting Body Formation in Amoebozoa.</title>
        <authorList>
            <person name="Hillmann F."/>
            <person name="Forbes G."/>
            <person name="Novohradska S."/>
            <person name="Ferling I."/>
            <person name="Riege K."/>
            <person name="Groth M."/>
            <person name="Westermann M."/>
            <person name="Marz M."/>
            <person name="Spaller T."/>
            <person name="Winckler T."/>
            <person name="Schaap P."/>
            <person name="Glockner G."/>
        </authorList>
    </citation>
    <scope>NUCLEOTIDE SEQUENCE [LARGE SCALE GENOMIC DNA]</scope>
    <source>
        <strain evidence="1 2">Jena</strain>
    </source>
</reference>
<dbReference type="EMBL" id="MDYQ01000114">
    <property type="protein sequence ID" value="PRP81898.1"/>
    <property type="molecule type" value="Genomic_DNA"/>
</dbReference>
<sequence length="637" mass="70279">STNMMLGATYQNAVKYRVFLPGNATNSMFITDGDGPGTHPQWNYGYIFTSLAPYWLNQPDMYTNGCECKISYGYCACHQLPGLVSTLWIAPVSSDSTTSSVDNNVYHNYTKQGVILRPLFANNSPASHIFAPLTNPDNNLVNAGKIPGQSVWSVQFTDSNGMHVNTPANTSLYFRDNRVGTWVIVAIPYPAGTTFVISQSDRLYNVKKPVYFTQVFSFSDLGLYKYFWDSKDNNLWIVFTDDYADYVPGLNNFGVKVGNTDNDPMQIVATFASGYKQLPFTLPQYPINTPKSVAGHSFWNYLNSLNSSDYHSGRVLAQLFPFYMGGGPSLAYQIHHSWGLGTNMVFRMKTSDKTVVWDVPVSQHNSPNLQSISFDFYNLLVNAKVESALYQNGQLVSTGGFNLPNNVPRAVAYEGAVCAPTTYSTQIVYDDQLSTITNKYSLNGFVNTASNLSKCNNSVLMANTAGYARLTFSKAEIPSIYKSVEFFVRSVSGNPTVFFQAKYPSNAFSPSITINETNSYNWVVTPYGWNFVRIPISLIGYNITDMLFSTYPPSSTFMVDQIRFSTSTDAPVLPVFNQSLYTLNNASLISNVADGTVADGTVADGTTRTLASEVVNPSISMGVQLAVSLLLIIALFI</sequence>
<comment type="caution">
    <text evidence="1">The sequence shown here is derived from an EMBL/GenBank/DDBJ whole genome shotgun (WGS) entry which is preliminary data.</text>
</comment>
<evidence type="ECO:0000313" key="1">
    <source>
        <dbReference type="EMBL" id="PRP81898.1"/>
    </source>
</evidence>
<proteinExistence type="predicted"/>
<evidence type="ECO:0000313" key="2">
    <source>
        <dbReference type="Proteomes" id="UP000241769"/>
    </source>
</evidence>
<keyword evidence="2" id="KW-1185">Reference proteome</keyword>
<dbReference type="InParanoid" id="A0A2P6ND69"/>
<accession>A0A2P6ND69</accession>
<dbReference type="AlphaFoldDB" id="A0A2P6ND69"/>
<name>A0A2P6ND69_9EUKA</name>
<feature type="non-terminal residue" evidence="1">
    <location>
        <position position="1"/>
    </location>
</feature>
<dbReference type="Proteomes" id="UP000241769">
    <property type="component" value="Unassembled WGS sequence"/>
</dbReference>